<dbReference type="InterPro" id="IPR005821">
    <property type="entry name" value="Ion_trans_dom"/>
</dbReference>
<keyword evidence="10" id="KW-0407">Ion channel</keyword>
<organism evidence="12 13">
    <name type="scientific">Paramuricea clavata</name>
    <name type="common">Red gorgonian</name>
    <name type="synonym">Violescent sea-whip</name>
    <dbReference type="NCBI Taxonomy" id="317549"/>
    <lineage>
        <taxon>Eukaryota</taxon>
        <taxon>Metazoa</taxon>
        <taxon>Cnidaria</taxon>
        <taxon>Anthozoa</taxon>
        <taxon>Octocorallia</taxon>
        <taxon>Malacalcyonacea</taxon>
        <taxon>Plexauridae</taxon>
        <taxon>Paramuricea</taxon>
    </lineage>
</organism>
<feature type="domain" description="Ion transport" evidence="11">
    <location>
        <begin position="82"/>
        <end position="313"/>
    </location>
</feature>
<dbReference type="Gene3D" id="1.10.287.70">
    <property type="match status" value="1"/>
</dbReference>
<reference evidence="12" key="1">
    <citation type="submission" date="2020-04" db="EMBL/GenBank/DDBJ databases">
        <authorList>
            <person name="Alioto T."/>
            <person name="Alioto T."/>
            <person name="Gomez Garrido J."/>
        </authorList>
    </citation>
    <scope>NUCLEOTIDE SEQUENCE</scope>
    <source>
        <strain evidence="12">A484AB</strain>
    </source>
</reference>
<keyword evidence="6" id="KW-0040">ANK repeat</keyword>
<comment type="subcellular location">
    <subcellularLocation>
        <location evidence="1">Membrane</location>
        <topology evidence="1">Multi-pass membrane protein</topology>
    </subcellularLocation>
</comment>
<evidence type="ECO:0000256" key="4">
    <source>
        <dbReference type="ARBA" id="ARBA00022737"/>
    </source>
</evidence>
<evidence type="ECO:0000256" key="6">
    <source>
        <dbReference type="ARBA" id="ARBA00023043"/>
    </source>
</evidence>
<evidence type="ECO:0000313" key="12">
    <source>
        <dbReference type="EMBL" id="CAB4025236.1"/>
    </source>
</evidence>
<evidence type="ECO:0000313" key="13">
    <source>
        <dbReference type="Proteomes" id="UP001152795"/>
    </source>
</evidence>
<keyword evidence="4" id="KW-0677">Repeat</keyword>
<keyword evidence="13" id="KW-1185">Reference proteome</keyword>
<gene>
    <name evidence="12" type="ORF">PACLA_8A033428</name>
</gene>
<dbReference type="PANTHER" id="PTHR47143">
    <property type="entry name" value="TRANSIENT RECEPTOR POTENTIAL CATION CHANNEL PROTEIN PAINLESS"/>
    <property type="match status" value="1"/>
</dbReference>
<evidence type="ECO:0000259" key="11">
    <source>
        <dbReference type="Pfam" id="PF00520"/>
    </source>
</evidence>
<dbReference type="InterPro" id="IPR052076">
    <property type="entry name" value="TRP_cation_channel"/>
</dbReference>
<evidence type="ECO:0000256" key="10">
    <source>
        <dbReference type="ARBA" id="ARBA00023303"/>
    </source>
</evidence>
<dbReference type="OrthoDB" id="1661883at2759"/>
<evidence type="ECO:0000256" key="2">
    <source>
        <dbReference type="ARBA" id="ARBA00022448"/>
    </source>
</evidence>
<keyword evidence="9" id="KW-0325">Glycoprotein</keyword>
<keyword evidence="12" id="KW-0675">Receptor</keyword>
<keyword evidence="5" id="KW-1133">Transmembrane helix</keyword>
<dbReference type="Proteomes" id="UP001152795">
    <property type="component" value="Unassembled WGS sequence"/>
</dbReference>
<keyword evidence="7" id="KW-0406">Ion transport</keyword>
<name>A0A7D9L226_PARCT</name>
<evidence type="ECO:0000256" key="8">
    <source>
        <dbReference type="ARBA" id="ARBA00023136"/>
    </source>
</evidence>
<keyword evidence="2" id="KW-0813">Transport</keyword>
<keyword evidence="3" id="KW-0812">Transmembrane</keyword>
<accession>A0A7D9L226</accession>
<dbReference type="EMBL" id="CACRXK020013497">
    <property type="protein sequence ID" value="CAB4025236.1"/>
    <property type="molecule type" value="Genomic_DNA"/>
</dbReference>
<dbReference type="AlphaFoldDB" id="A0A7D9L226"/>
<dbReference type="Pfam" id="PF00520">
    <property type="entry name" value="Ion_trans"/>
    <property type="match status" value="1"/>
</dbReference>
<sequence length="514" mass="59433">MNIFDQCVYEETSLENRSYAEMVEKTNDTYNFFPFKPKDPTKSAGKLEAMENMVKYKRDECLGHPLVRMFINKKLGSPRVAKLFILNTTFYTAFLMSLTIYVGLQTGGSYSLYSPGLSGLSVIVLIFCTINVIKEIIQAAIDWTKYINNKNNLIEWVIYICTMIYVVQTGEQKSTLQVATGAIAVFFSWINLLWFLKMSSSFGIYIIMAMKVFTSVCKVLPMVTLFIIAFAMAFLMLSQDEGFTTIPISFLTTFVMMTGEMDFRDTFLGNGTSAFTILQKLFLMLFLLLITIAIMNLFTGLAVGDTAEIMKRANQERRLYKANLVLTLEQTAYRFPSLFPSFDKETWTDTGSKIEGWSLLLSILKETYAMSETCDETDEVDLEKVDQQLKKVNAMIENQNKDRERQFTTQEQQIITEVNKARVKCFSEFSRVAERVEQQIENLLNIWETKEESIQEQLQQWEMKEDFKFQYLSDRVSEAREKKMQKQLKKIQNMLELVESNVVSVVSEMKYSKK</sequence>
<evidence type="ECO:0000256" key="9">
    <source>
        <dbReference type="ARBA" id="ARBA00023180"/>
    </source>
</evidence>
<dbReference type="GO" id="GO:0005216">
    <property type="term" value="F:monoatomic ion channel activity"/>
    <property type="evidence" value="ECO:0007669"/>
    <property type="project" value="InterPro"/>
</dbReference>
<proteinExistence type="predicted"/>
<evidence type="ECO:0000256" key="7">
    <source>
        <dbReference type="ARBA" id="ARBA00023065"/>
    </source>
</evidence>
<evidence type="ECO:0000256" key="5">
    <source>
        <dbReference type="ARBA" id="ARBA00022989"/>
    </source>
</evidence>
<evidence type="ECO:0000256" key="3">
    <source>
        <dbReference type="ARBA" id="ARBA00022692"/>
    </source>
</evidence>
<comment type="caution">
    <text evidence="12">The sequence shown here is derived from an EMBL/GenBank/DDBJ whole genome shotgun (WGS) entry which is preliminary data.</text>
</comment>
<dbReference type="PANTHER" id="PTHR47143:SF1">
    <property type="entry name" value="ION_TRANS DOMAIN-CONTAINING PROTEIN"/>
    <property type="match status" value="1"/>
</dbReference>
<keyword evidence="8" id="KW-0472">Membrane</keyword>
<evidence type="ECO:0000256" key="1">
    <source>
        <dbReference type="ARBA" id="ARBA00004141"/>
    </source>
</evidence>
<protein>
    <submittedName>
        <fullName evidence="12">Transient receptor potential cation channel subfamily A member 1-like</fullName>
    </submittedName>
</protein>
<dbReference type="GO" id="GO:1902495">
    <property type="term" value="C:transmembrane transporter complex"/>
    <property type="evidence" value="ECO:0007669"/>
    <property type="project" value="TreeGrafter"/>
</dbReference>